<dbReference type="Proteomes" id="UP000189339">
    <property type="component" value="Unassembled WGS sequence"/>
</dbReference>
<reference evidence="2 3" key="1">
    <citation type="submission" date="2016-12" db="EMBL/GenBank/DDBJ databases">
        <title>Marinobacter lutaoensis whole genome sequencing.</title>
        <authorList>
            <person name="Verma A."/>
            <person name="Krishnamurthi S."/>
        </authorList>
    </citation>
    <scope>NUCLEOTIDE SEQUENCE [LARGE SCALE GENOMIC DNA]</scope>
    <source>
        <strain evidence="2 3">T5054</strain>
    </source>
</reference>
<proteinExistence type="predicted"/>
<dbReference type="RefSeq" id="WP_076724476.1">
    <property type="nucleotide sequence ID" value="NZ_JABWTC010000017.1"/>
</dbReference>
<dbReference type="STRING" id="135739.BTO32_09870"/>
<protein>
    <recommendedName>
        <fullName evidence="1">AbiTii domain-containing protein</fullName>
    </recommendedName>
</protein>
<gene>
    <name evidence="2" type="ORF">BTO32_09870</name>
</gene>
<evidence type="ECO:0000313" key="3">
    <source>
        <dbReference type="Proteomes" id="UP000189339"/>
    </source>
</evidence>
<evidence type="ECO:0000313" key="2">
    <source>
        <dbReference type="EMBL" id="ONF42998.1"/>
    </source>
</evidence>
<name>A0A1V2DQR9_9GAMM</name>
<comment type="caution">
    <text evidence="2">The sequence shown here is derived from an EMBL/GenBank/DDBJ whole genome shotgun (WGS) entry which is preliminary data.</text>
</comment>
<evidence type="ECO:0000259" key="1">
    <source>
        <dbReference type="Pfam" id="PF18864"/>
    </source>
</evidence>
<dbReference type="EMBL" id="MSCW01000007">
    <property type="protein sequence ID" value="ONF42998.1"/>
    <property type="molecule type" value="Genomic_DNA"/>
</dbReference>
<sequence>MSASVNHLEERLLDERELLEGIMPSAITLAMMLRHRQMATWLRAEFDGYPEVADAPPYRRDLPGHVVARSPQYGWIPAPLEDDQKIKYGRLDLIDGVKSLEQICLGCRKGNGHRVLLAPEALASLQKQVNLTAELAINVSREVYCRLLKTVRASLYLWTRALAEQGLSGEHNHYSAEERARVAELDRPDHYWRRAMAELESLPVPDVREAGLLERLFGRAG</sequence>
<dbReference type="AlphaFoldDB" id="A0A1V2DQR9"/>
<dbReference type="InterPro" id="IPR041304">
    <property type="entry name" value="AbiTii"/>
</dbReference>
<accession>A0A1V2DQR9</accession>
<organism evidence="2 3">
    <name type="scientific">Marinobacter lutaoensis</name>
    <dbReference type="NCBI Taxonomy" id="135739"/>
    <lineage>
        <taxon>Bacteria</taxon>
        <taxon>Pseudomonadati</taxon>
        <taxon>Pseudomonadota</taxon>
        <taxon>Gammaproteobacteria</taxon>
        <taxon>Pseudomonadales</taxon>
        <taxon>Marinobacteraceae</taxon>
        <taxon>Marinobacter</taxon>
    </lineage>
</organism>
<dbReference type="OrthoDB" id="6360084at2"/>
<dbReference type="Pfam" id="PF18864">
    <property type="entry name" value="AbiTii"/>
    <property type="match status" value="1"/>
</dbReference>
<keyword evidence="3" id="KW-1185">Reference proteome</keyword>
<feature type="domain" description="AbiTii" evidence="1">
    <location>
        <begin position="5"/>
        <end position="183"/>
    </location>
</feature>